<dbReference type="Proteomes" id="UP000230069">
    <property type="component" value="Unassembled WGS sequence"/>
</dbReference>
<dbReference type="EMBL" id="KZ305019">
    <property type="protein sequence ID" value="PIA63032.1"/>
    <property type="molecule type" value="Genomic_DNA"/>
</dbReference>
<dbReference type="Pfam" id="PF00201">
    <property type="entry name" value="UDPGT"/>
    <property type="match status" value="1"/>
</dbReference>
<dbReference type="GO" id="GO:0080043">
    <property type="term" value="F:quercetin 3-O-glucosyltransferase activity"/>
    <property type="evidence" value="ECO:0007669"/>
    <property type="project" value="TreeGrafter"/>
</dbReference>
<dbReference type="GO" id="GO:0080044">
    <property type="term" value="F:quercetin 7-O-glucosyltransferase activity"/>
    <property type="evidence" value="ECO:0007669"/>
    <property type="project" value="TreeGrafter"/>
</dbReference>
<dbReference type="FunFam" id="3.40.50.2000:FF:000061">
    <property type="entry name" value="UDP-glycosyltransferase 83A1"/>
    <property type="match status" value="1"/>
</dbReference>
<dbReference type="PANTHER" id="PTHR11926:SF1412">
    <property type="entry name" value="UDP-GLYCOSYLTRANSFERASE 83A1-LIKE"/>
    <property type="match status" value="1"/>
</dbReference>
<reference evidence="3 4" key="1">
    <citation type="submission" date="2017-09" db="EMBL/GenBank/DDBJ databases">
        <title>WGS assembly of Aquilegia coerulea Goldsmith.</title>
        <authorList>
            <person name="Hodges S."/>
            <person name="Kramer E."/>
            <person name="Nordborg M."/>
            <person name="Tomkins J."/>
            <person name="Borevitz J."/>
            <person name="Derieg N."/>
            <person name="Yan J."/>
            <person name="Mihaltcheva S."/>
            <person name="Hayes R.D."/>
            <person name="Rokhsar D."/>
        </authorList>
    </citation>
    <scope>NUCLEOTIDE SEQUENCE [LARGE SCALE GENOMIC DNA]</scope>
    <source>
        <strain evidence="4">cv. Goldsmith</strain>
    </source>
</reference>
<evidence type="ECO:0008006" key="5">
    <source>
        <dbReference type="Google" id="ProtNLM"/>
    </source>
</evidence>
<organism evidence="3 4">
    <name type="scientific">Aquilegia coerulea</name>
    <name type="common">Rocky mountain columbine</name>
    <dbReference type="NCBI Taxonomy" id="218851"/>
    <lineage>
        <taxon>Eukaryota</taxon>
        <taxon>Viridiplantae</taxon>
        <taxon>Streptophyta</taxon>
        <taxon>Embryophyta</taxon>
        <taxon>Tracheophyta</taxon>
        <taxon>Spermatophyta</taxon>
        <taxon>Magnoliopsida</taxon>
        <taxon>Ranunculales</taxon>
        <taxon>Ranunculaceae</taxon>
        <taxon>Thalictroideae</taxon>
        <taxon>Aquilegia</taxon>
    </lineage>
</organism>
<gene>
    <name evidence="3" type="ORF">AQUCO_00200808v1</name>
</gene>
<dbReference type="CDD" id="cd03784">
    <property type="entry name" value="GT1_Gtf-like"/>
    <property type="match status" value="1"/>
</dbReference>
<keyword evidence="2" id="KW-0808">Transferase</keyword>
<dbReference type="AlphaFoldDB" id="A0A2G5F4X4"/>
<dbReference type="OrthoDB" id="5835829at2759"/>
<comment type="similarity">
    <text evidence="1">Belongs to the UDP-glycosyltransferase family.</text>
</comment>
<protein>
    <recommendedName>
        <fullName evidence="5">Glycosyltransferase</fullName>
    </recommendedName>
</protein>
<evidence type="ECO:0000256" key="1">
    <source>
        <dbReference type="ARBA" id="ARBA00009995"/>
    </source>
</evidence>
<dbReference type="Gene3D" id="3.40.50.2000">
    <property type="entry name" value="Glycogen Phosphorylase B"/>
    <property type="match status" value="2"/>
</dbReference>
<evidence type="ECO:0000313" key="4">
    <source>
        <dbReference type="Proteomes" id="UP000230069"/>
    </source>
</evidence>
<accession>A0A2G5F4X4</accession>
<evidence type="ECO:0000313" key="3">
    <source>
        <dbReference type="EMBL" id="PIA63032.1"/>
    </source>
</evidence>
<name>A0A2G5F4X4_AQUCA</name>
<proteinExistence type="inferred from homology"/>
<dbReference type="InParanoid" id="A0A2G5F4X4"/>
<dbReference type="SUPFAM" id="SSF53756">
    <property type="entry name" value="UDP-Glycosyltransferase/glycogen phosphorylase"/>
    <property type="match status" value="1"/>
</dbReference>
<feature type="non-terminal residue" evidence="3">
    <location>
        <position position="1"/>
    </location>
</feature>
<keyword evidence="4" id="KW-1185">Reference proteome</keyword>
<dbReference type="PANTHER" id="PTHR11926">
    <property type="entry name" value="GLUCOSYL/GLUCURONOSYL TRANSFERASES"/>
    <property type="match status" value="1"/>
</dbReference>
<dbReference type="InterPro" id="IPR002213">
    <property type="entry name" value="UDP_glucos_trans"/>
</dbReference>
<sequence length="478" mass="53367">RNAFITPMSIKVPHHSSVETKLMTSTGDQPHVLVIPAPGQGHVMPLMRFSYCLVDRGFKITFVNIEYIHARLIDSLPEKGKELDHIHLVSIPDGLTPKEREDPNNLHSAASSKLPAELEKLLRNIKESGKIGEIACIIADEAAAWALDVARKMGIRHASFYPASAGIKALILHIPELIEMKAIDDNGTPKKNDTIYWSPTMPAIKPAHLPWHCMAGFMSAEALFQAMSQYNQIPKSADWIFCNTFDEIEHAAIALVPNLLPIGPLLVSKQLGTLWPEDLTSLSWLDQQAANSVVYLAFGSIAIFNQRQFDELALALELLGRPFLWVVRSESDLYGSPSTTYPDGFHDRIAKFGKIVSWAPQQRVLAHPAIACFVSHCGWNSTMEGVSTGVPFICWPYFADQFFHETYITTTWRVGLGLEPNEDGIISRGEITRKLEQLLCDKEIKENSLKLKEMAIKNVRDGGSSMKNLELFIKELTE</sequence>
<dbReference type="FunFam" id="3.40.50.2000:FF:000108">
    <property type="entry name" value="UDP-glycosyltransferase 83A1"/>
    <property type="match status" value="1"/>
</dbReference>
<evidence type="ECO:0000256" key="2">
    <source>
        <dbReference type="ARBA" id="ARBA00022679"/>
    </source>
</evidence>